<feature type="domain" description="Disease resistance protein winged helix" evidence="8">
    <location>
        <begin position="471"/>
        <end position="539"/>
    </location>
</feature>
<dbReference type="InterPro" id="IPR027417">
    <property type="entry name" value="P-loop_NTPase"/>
</dbReference>
<dbReference type="Pfam" id="PF23559">
    <property type="entry name" value="WHD_DRP"/>
    <property type="match status" value="1"/>
</dbReference>
<evidence type="ECO:0000256" key="1">
    <source>
        <dbReference type="ARBA" id="ARBA00022614"/>
    </source>
</evidence>
<dbReference type="PRINTS" id="PR00364">
    <property type="entry name" value="DISEASERSIST"/>
</dbReference>
<dbReference type="FunFam" id="3.40.50.300:FF:001091">
    <property type="entry name" value="Probable disease resistance protein At1g61300"/>
    <property type="match status" value="1"/>
</dbReference>
<dbReference type="SUPFAM" id="SSF52058">
    <property type="entry name" value="L domain-like"/>
    <property type="match status" value="2"/>
</dbReference>
<dbReference type="Proteomes" id="UP000026915">
    <property type="component" value="Chromosome 10"/>
</dbReference>
<dbReference type="Gramene" id="EOY19744">
    <property type="protein sequence ID" value="EOY19744"/>
    <property type="gene ID" value="TCM_045050"/>
</dbReference>
<keyword evidence="4" id="KW-0611">Plant defense</keyword>
<keyword evidence="1" id="KW-0433">Leucine-rich repeat</keyword>
<organism evidence="10 11">
    <name type="scientific">Theobroma cacao</name>
    <name type="common">Cacao</name>
    <name type="synonym">Cocoa</name>
    <dbReference type="NCBI Taxonomy" id="3641"/>
    <lineage>
        <taxon>Eukaryota</taxon>
        <taxon>Viridiplantae</taxon>
        <taxon>Streptophyta</taxon>
        <taxon>Embryophyta</taxon>
        <taxon>Tracheophyta</taxon>
        <taxon>Spermatophyta</taxon>
        <taxon>Magnoliopsida</taxon>
        <taxon>eudicotyledons</taxon>
        <taxon>Gunneridae</taxon>
        <taxon>Pentapetalae</taxon>
        <taxon>rosids</taxon>
        <taxon>malvids</taxon>
        <taxon>Malvales</taxon>
        <taxon>Malvaceae</taxon>
        <taxon>Byttnerioideae</taxon>
        <taxon>Theobroma</taxon>
    </lineage>
</organism>
<evidence type="ECO:0000259" key="6">
    <source>
        <dbReference type="Pfam" id="PF00931"/>
    </source>
</evidence>
<dbReference type="InterPro" id="IPR036388">
    <property type="entry name" value="WH-like_DNA-bd_sf"/>
</dbReference>
<dbReference type="Gene3D" id="3.80.10.10">
    <property type="entry name" value="Ribonuclease Inhibitor"/>
    <property type="match status" value="4"/>
</dbReference>
<dbReference type="Pfam" id="PF25019">
    <property type="entry name" value="LRR_R13L1-DRL21"/>
    <property type="match status" value="1"/>
</dbReference>
<dbReference type="OMA" id="FDEQSTN"/>
<evidence type="ECO:0000256" key="5">
    <source>
        <dbReference type="ARBA" id="ARBA00022840"/>
    </source>
</evidence>
<dbReference type="InterPro" id="IPR032675">
    <property type="entry name" value="LRR_dom_sf"/>
</dbReference>
<keyword evidence="5" id="KW-0067">ATP-binding</keyword>
<dbReference type="EMBL" id="CM001888">
    <property type="protein sequence ID" value="EOY19744.1"/>
    <property type="molecule type" value="Genomic_DNA"/>
</dbReference>
<dbReference type="Gene3D" id="1.10.8.430">
    <property type="entry name" value="Helical domain of apoptotic protease-activating factors"/>
    <property type="match status" value="1"/>
</dbReference>
<dbReference type="SUPFAM" id="SSF52047">
    <property type="entry name" value="RNI-like"/>
    <property type="match status" value="1"/>
</dbReference>
<gene>
    <name evidence="10" type="ORF">TCM_045050</name>
</gene>
<evidence type="ECO:0000259" key="9">
    <source>
        <dbReference type="Pfam" id="PF25019"/>
    </source>
</evidence>
<feature type="domain" description="R13L1/DRL21-like LRR repeat region" evidence="9">
    <location>
        <begin position="729"/>
        <end position="857"/>
    </location>
</feature>
<dbReference type="Gene3D" id="1.20.5.4130">
    <property type="match status" value="1"/>
</dbReference>
<dbReference type="Gene3D" id="1.10.10.10">
    <property type="entry name" value="Winged helix-like DNA-binding domain superfamily/Winged helix DNA-binding domain"/>
    <property type="match status" value="1"/>
</dbReference>
<dbReference type="Pfam" id="PF00931">
    <property type="entry name" value="NB-ARC"/>
    <property type="match status" value="1"/>
</dbReference>
<dbReference type="GO" id="GO:0051707">
    <property type="term" value="P:response to other organism"/>
    <property type="evidence" value="ECO:0007669"/>
    <property type="project" value="UniProtKB-ARBA"/>
</dbReference>
<reference evidence="10 11" key="1">
    <citation type="journal article" date="2013" name="Genome Biol.">
        <title>The genome sequence of the most widely cultivated cacao type and its use to identify candidate genes regulating pod color.</title>
        <authorList>
            <person name="Motamayor J.C."/>
            <person name="Mockaitis K."/>
            <person name="Schmutz J."/>
            <person name="Haiminen N."/>
            <person name="Iii D.L."/>
            <person name="Cornejo O."/>
            <person name="Findley S.D."/>
            <person name="Zheng P."/>
            <person name="Utro F."/>
            <person name="Royaert S."/>
            <person name="Saski C."/>
            <person name="Jenkins J."/>
            <person name="Podicheti R."/>
            <person name="Zhao M."/>
            <person name="Scheffler B.E."/>
            <person name="Stack J.C."/>
            <person name="Feltus F.A."/>
            <person name="Mustiga G.M."/>
            <person name="Amores F."/>
            <person name="Phillips W."/>
            <person name="Marelli J.P."/>
            <person name="May G.D."/>
            <person name="Shapiro H."/>
            <person name="Ma J."/>
            <person name="Bustamante C.D."/>
            <person name="Schnell R.J."/>
            <person name="Main D."/>
            <person name="Gilbert D."/>
            <person name="Parida L."/>
            <person name="Kuhn D.N."/>
        </authorList>
    </citation>
    <scope>NUCLEOTIDE SEQUENCE [LARGE SCALE GENOMIC DNA]</scope>
    <source>
        <strain evidence="11">cv. Matina 1-6</strain>
    </source>
</reference>
<proteinExistence type="predicted"/>
<dbReference type="InterPro" id="IPR002182">
    <property type="entry name" value="NB-ARC"/>
</dbReference>
<dbReference type="Gene3D" id="3.40.50.300">
    <property type="entry name" value="P-loop containing nucleotide triphosphate hydrolases"/>
    <property type="match status" value="1"/>
</dbReference>
<dbReference type="GO" id="GO:0005524">
    <property type="term" value="F:ATP binding"/>
    <property type="evidence" value="ECO:0007669"/>
    <property type="project" value="UniProtKB-KW"/>
</dbReference>
<sequence>MKKSQQTEEEKVYAPSFHHSHLDHLYSLLFQKGEKMSAVGEAALSAFFGVLFSKFDSPELLKFAREKQVHGEIKKWEKMLQSIRAVLDDAEEKQMRNGPVKIWLAELQDLAYDLDDLLDEFATEVSRQRLIQEHRTGAGKVHKLVPALCFSPGAVIFNSKMLSKIKEITARLQELVTQKLNLELRETVGGRAKGVKERLPTTSLVNEVHVYGRENDKKAIFELLLRNDGSDDGVSVIPIIGMGGIGKTTLTQLVYNDNNINVYFDLKAWVCVSEDFDVVKVTKTILQSITSEPCDVNDLNLLQVKLKEKLFKKKFLLVLDDVWNENYNDWTILRSPFEVGARESKIIVTTRSHLVSSVMGTIPGYSLQELSNDDCLSVFTQHALGARDFSGHPKLKEFGEEIVRKCNGLPLAAKTIGGILRTSMDPDAWKEVLKSKIWDMPVENSGTIPALWLSYYHLPPHLKQCFAYCAILPKGYEFGEKDIVLLWMAEGFLQQAADTTKIEDLGGKYFRDLVSRSLFQISSRDRSQFVMHDLINDLAQSVAGEICCRVEGDKKLKFSQRVRHSSYVGELFDGVKKFESFHEMKHLRTFLPLRLASYGPRPYLTTIVLTELLPKLRYLRVLSLRRYYITKLPDSIGHLRHVRYLNFSHTRIKCLPDSISTLSNLETLILCWCINLEKLPSGMGMLINLRHLDTTGAASLKGMPVGIGGLTYLRTLSNFVVSHGNGYQIREMKNLSNLKGRLSISGLENVVEVRDALEAKLHEKSGLNWLELKWSMEFANSLRSESVERDILNWLQPNEELKELAIKYYGGTIFPAWVGDPSFKYLLSLNLEYCKYCRLLPSLGKLPLLRNLCIRGMSSIKSVGIELFGENCLNGFMSLETLCFEDMPAWKEWNPCEVDEQIEKFPFLRELSIVECPKILGRLPKHLPSLEKLMVRECKQLEVSISSLPKLHELEIDGCKEVVLKSSADLRSLNIVSISRVSKFTGLMPMLTTVENLMINGCNELTSLWQNEVGLLGHWRSLHSLEILSCPRLISLEAEEEGELMQFRPFCNIKSLIIGYCESLEKLPNAFHNLTSLRELQIENCSKLISFSETRLPFTLKKLVISNHNNLQYLLDGEIINTQDSLLEHLEIASCPSLLSLSSRCELPINLQHLKISDCSILASLSSSGKLPTGLKHLTVRNCPELESIAQEFHNNTSLEFIRISWCKSIAYFPRLDKLNYLQAIVTEYCPSLISFGTGGLPTINLKVLRIYKCEELRGLPNYIHNLTSLQELEISNCPHIISFPEEGLPTSLITLRVSNFKLCRPLFEWGLHRLTSLKVLSIKGGCPDVLSFPQEEMGMMLPTTLTSLTIEDFPNLKSLSSKGFQILNSLEFLWIAICPKLTSLPRTNLLLSLLQLHIDDCPRLKQRCRKDKGQEWSKIAHVPRVEIDGRLIHDLEEQS</sequence>
<dbReference type="GO" id="GO:0043531">
    <property type="term" value="F:ADP binding"/>
    <property type="evidence" value="ECO:0007669"/>
    <property type="project" value="InterPro"/>
</dbReference>
<evidence type="ECO:0000256" key="4">
    <source>
        <dbReference type="ARBA" id="ARBA00022821"/>
    </source>
</evidence>
<dbReference type="InterPro" id="IPR056789">
    <property type="entry name" value="LRR_R13L1-DRL21"/>
</dbReference>
<dbReference type="FunFam" id="1.10.10.10:FF:000322">
    <property type="entry name" value="Probable disease resistance protein At1g63360"/>
    <property type="match status" value="1"/>
</dbReference>
<name>A0A061FY80_THECC</name>
<feature type="domain" description="NB-ARC" evidence="6">
    <location>
        <begin position="214"/>
        <end position="384"/>
    </location>
</feature>
<keyword evidence="11" id="KW-1185">Reference proteome</keyword>
<dbReference type="eggNOG" id="KOG4658">
    <property type="taxonomic scope" value="Eukaryota"/>
</dbReference>
<evidence type="ECO:0000256" key="3">
    <source>
        <dbReference type="ARBA" id="ARBA00022741"/>
    </source>
</evidence>
<accession>A0A061FY80</accession>
<dbReference type="SUPFAM" id="SSF52540">
    <property type="entry name" value="P-loop containing nucleoside triphosphate hydrolases"/>
    <property type="match status" value="1"/>
</dbReference>
<dbReference type="HOGENOM" id="CLU_000837_8_8_1"/>
<dbReference type="InterPro" id="IPR042197">
    <property type="entry name" value="Apaf_helical"/>
</dbReference>
<evidence type="ECO:0000313" key="11">
    <source>
        <dbReference type="Proteomes" id="UP000026915"/>
    </source>
</evidence>
<dbReference type="InterPro" id="IPR058922">
    <property type="entry name" value="WHD_DRP"/>
</dbReference>
<dbReference type="GO" id="GO:0006952">
    <property type="term" value="P:defense response"/>
    <property type="evidence" value="ECO:0007669"/>
    <property type="project" value="UniProtKB-KW"/>
</dbReference>
<evidence type="ECO:0000259" key="7">
    <source>
        <dbReference type="Pfam" id="PF18052"/>
    </source>
</evidence>
<dbReference type="InterPro" id="IPR041118">
    <property type="entry name" value="Rx_N"/>
</dbReference>
<keyword evidence="2" id="KW-0677">Repeat</keyword>
<feature type="domain" description="Disease resistance N-terminal" evidence="7">
    <location>
        <begin position="43"/>
        <end position="132"/>
    </location>
</feature>
<evidence type="ECO:0000259" key="8">
    <source>
        <dbReference type="Pfam" id="PF23559"/>
    </source>
</evidence>
<keyword evidence="3" id="KW-0547">Nucleotide-binding</keyword>
<protein>
    <submittedName>
        <fullName evidence="10">LRR and NB-ARC domains-containing disease resistance protein, putative</fullName>
    </submittedName>
</protein>
<dbReference type="InParanoid" id="A0A061FY80"/>
<dbReference type="PANTHER" id="PTHR36766:SF51">
    <property type="entry name" value="DISEASE RESISTANCE RPP13-LIKE PROTEIN 1"/>
    <property type="match status" value="1"/>
</dbReference>
<evidence type="ECO:0000256" key="2">
    <source>
        <dbReference type="ARBA" id="ARBA00022737"/>
    </source>
</evidence>
<dbReference type="PANTHER" id="PTHR36766">
    <property type="entry name" value="PLANT BROAD-SPECTRUM MILDEW RESISTANCE PROTEIN RPW8"/>
    <property type="match status" value="1"/>
</dbReference>
<dbReference type="Pfam" id="PF18052">
    <property type="entry name" value="Rx_N"/>
    <property type="match status" value="1"/>
</dbReference>
<evidence type="ECO:0000313" key="10">
    <source>
        <dbReference type="EMBL" id="EOY19744.1"/>
    </source>
</evidence>